<dbReference type="SUPFAM" id="SSF54695">
    <property type="entry name" value="POZ domain"/>
    <property type="match status" value="1"/>
</dbReference>
<dbReference type="InterPro" id="IPR000210">
    <property type="entry name" value="BTB/POZ_dom"/>
</dbReference>
<evidence type="ECO:0000313" key="4">
    <source>
        <dbReference type="Proteomes" id="UP000240883"/>
    </source>
</evidence>
<dbReference type="PANTHER" id="PTHR47843:SF2">
    <property type="entry name" value="BTB DOMAIN-CONTAINING PROTEIN"/>
    <property type="match status" value="1"/>
</dbReference>
<dbReference type="OrthoDB" id="1022638at2759"/>
<protein>
    <recommendedName>
        <fullName evidence="2">BTB domain-containing protein</fullName>
    </recommendedName>
</protein>
<evidence type="ECO:0000256" key="1">
    <source>
        <dbReference type="SAM" id="MobiDB-lite"/>
    </source>
</evidence>
<dbReference type="PANTHER" id="PTHR47843">
    <property type="entry name" value="BTB DOMAIN-CONTAINING PROTEIN-RELATED"/>
    <property type="match status" value="1"/>
</dbReference>
<feature type="region of interest" description="Disordered" evidence="1">
    <location>
        <begin position="1"/>
        <end position="34"/>
    </location>
</feature>
<accession>A0A2T2NBR3</accession>
<dbReference type="Gene3D" id="3.30.710.10">
    <property type="entry name" value="Potassium Channel Kv1.1, Chain A"/>
    <property type="match status" value="1"/>
</dbReference>
<dbReference type="EMBL" id="KZ678141">
    <property type="protein sequence ID" value="PSN62885.1"/>
    <property type="molecule type" value="Genomic_DNA"/>
</dbReference>
<evidence type="ECO:0000259" key="2">
    <source>
        <dbReference type="PROSITE" id="PS50097"/>
    </source>
</evidence>
<organism evidence="3 4">
    <name type="scientific">Corynespora cassiicola Philippines</name>
    <dbReference type="NCBI Taxonomy" id="1448308"/>
    <lineage>
        <taxon>Eukaryota</taxon>
        <taxon>Fungi</taxon>
        <taxon>Dikarya</taxon>
        <taxon>Ascomycota</taxon>
        <taxon>Pezizomycotina</taxon>
        <taxon>Dothideomycetes</taxon>
        <taxon>Pleosporomycetidae</taxon>
        <taxon>Pleosporales</taxon>
        <taxon>Corynesporascaceae</taxon>
        <taxon>Corynespora</taxon>
    </lineage>
</organism>
<dbReference type="Pfam" id="PF00651">
    <property type="entry name" value="BTB"/>
    <property type="match status" value="1"/>
</dbReference>
<keyword evidence="4" id="KW-1185">Reference proteome</keyword>
<proteinExistence type="predicted"/>
<dbReference type="STRING" id="1448308.A0A2T2NBR3"/>
<feature type="domain" description="BTB" evidence="2">
    <location>
        <begin position="54"/>
        <end position="125"/>
    </location>
</feature>
<sequence>MAESTFFGSSLAYSGPPQKRKRLTAEGMNQAQPSEIPDHRIMVSKALRLDCDTINVRVGLDESQETFKVHEDALCDRSEFFRSAMKPEWASQRADSRTVDLPEDDPEAFSLYRTWLYTGKLPVLPEHASGAPSPPGGDPSEESYHVLAYAYVLGERLMDVEFKNAIADAYVLYARGAAPGKRHYPSNEEIRIIYEGTTEACPLRKLLVDIWYCRGKAEWIEQDPDAQELPKEFLLEVVKALLKLRTGVDNLSRPWKNNHEQYHEKVQ</sequence>
<evidence type="ECO:0000313" key="3">
    <source>
        <dbReference type="EMBL" id="PSN62885.1"/>
    </source>
</evidence>
<dbReference type="AlphaFoldDB" id="A0A2T2NBR3"/>
<dbReference type="CDD" id="cd18186">
    <property type="entry name" value="BTB_POZ_ZBTB_KLHL-like"/>
    <property type="match status" value="1"/>
</dbReference>
<feature type="compositionally biased region" description="Polar residues" evidence="1">
    <location>
        <begin position="1"/>
        <end position="12"/>
    </location>
</feature>
<name>A0A2T2NBR3_CORCC</name>
<dbReference type="PROSITE" id="PS50097">
    <property type="entry name" value="BTB"/>
    <property type="match status" value="1"/>
</dbReference>
<dbReference type="Proteomes" id="UP000240883">
    <property type="component" value="Unassembled WGS sequence"/>
</dbReference>
<gene>
    <name evidence="3" type="ORF">BS50DRAFT_577772</name>
</gene>
<reference evidence="3 4" key="1">
    <citation type="journal article" date="2018" name="Front. Microbiol.">
        <title>Genome-Wide Analysis of Corynespora cassiicola Leaf Fall Disease Putative Effectors.</title>
        <authorList>
            <person name="Lopez D."/>
            <person name="Ribeiro S."/>
            <person name="Label P."/>
            <person name="Fumanal B."/>
            <person name="Venisse J.S."/>
            <person name="Kohler A."/>
            <person name="de Oliveira R.R."/>
            <person name="Labutti K."/>
            <person name="Lipzen A."/>
            <person name="Lail K."/>
            <person name="Bauer D."/>
            <person name="Ohm R.A."/>
            <person name="Barry K.W."/>
            <person name="Spatafora J."/>
            <person name="Grigoriev I.V."/>
            <person name="Martin F.M."/>
            <person name="Pujade-Renaud V."/>
        </authorList>
    </citation>
    <scope>NUCLEOTIDE SEQUENCE [LARGE SCALE GENOMIC DNA]</scope>
    <source>
        <strain evidence="3 4">Philippines</strain>
    </source>
</reference>
<dbReference type="InterPro" id="IPR011333">
    <property type="entry name" value="SKP1/BTB/POZ_sf"/>
</dbReference>